<dbReference type="InParanoid" id="A0A0C3GZD2"/>
<evidence type="ECO:0000313" key="3">
    <source>
        <dbReference type="Proteomes" id="UP000054321"/>
    </source>
</evidence>
<dbReference type="EMBL" id="KN832876">
    <property type="protein sequence ID" value="KIN01351.1"/>
    <property type="molecule type" value="Genomic_DNA"/>
</dbReference>
<proteinExistence type="predicted"/>
<feature type="chain" id="PRO_5002177972" evidence="1">
    <location>
        <begin position="19"/>
        <end position="176"/>
    </location>
</feature>
<gene>
    <name evidence="2" type="ORF">OIDMADRAFT_29024</name>
</gene>
<keyword evidence="1" id="KW-0732">Signal</keyword>
<sequence length="176" mass="18922">MGSLSSLLLCLSVSGLLSRWGACTVRGSHTHNILGSHLRAAAIGGRSRACGATETVAQTGWPVRLDGMLDKGQRWRFGEGARCKSPERLDAAGISRCPSYRLPPTTQRYGLSYSTDKHGIERDMGTGLQRNLQICRSLSSGALVLCSAQMGMGYKKNPWAHAELRSADNASARKTS</sequence>
<keyword evidence="3" id="KW-1185">Reference proteome</keyword>
<dbReference type="AlphaFoldDB" id="A0A0C3GZD2"/>
<evidence type="ECO:0000313" key="2">
    <source>
        <dbReference type="EMBL" id="KIN01351.1"/>
    </source>
</evidence>
<name>A0A0C3GZD2_OIDMZ</name>
<accession>A0A0C3GZD2</accession>
<reference evidence="2 3" key="1">
    <citation type="submission" date="2014-04" db="EMBL/GenBank/DDBJ databases">
        <authorList>
            <consortium name="DOE Joint Genome Institute"/>
            <person name="Kuo A."/>
            <person name="Martino E."/>
            <person name="Perotto S."/>
            <person name="Kohler A."/>
            <person name="Nagy L.G."/>
            <person name="Floudas D."/>
            <person name="Copeland A."/>
            <person name="Barry K.W."/>
            <person name="Cichocki N."/>
            <person name="Veneault-Fourrey C."/>
            <person name="LaButti K."/>
            <person name="Lindquist E.A."/>
            <person name="Lipzen A."/>
            <person name="Lundell T."/>
            <person name="Morin E."/>
            <person name="Murat C."/>
            <person name="Sun H."/>
            <person name="Tunlid A."/>
            <person name="Henrissat B."/>
            <person name="Grigoriev I.V."/>
            <person name="Hibbett D.S."/>
            <person name="Martin F."/>
            <person name="Nordberg H.P."/>
            <person name="Cantor M.N."/>
            <person name="Hua S.X."/>
        </authorList>
    </citation>
    <scope>NUCLEOTIDE SEQUENCE [LARGE SCALE GENOMIC DNA]</scope>
    <source>
        <strain evidence="2 3">Zn</strain>
    </source>
</reference>
<feature type="signal peptide" evidence="1">
    <location>
        <begin position="1"/>
        <end position="18"/>
    </location>
</feature>
<evidence type="ECO:0000256" key="1">
    <source>
        <dbReference type="SAM" id="SignalP"/>
    </source>
</evidence>
<organism evidence="2 3">
    <name type="scientific">Oidiodendron maius (strain Zn)</name>
    <dbReference type="NCBI Taxonomy" id="913774"/>
    <lineage>
        <taxon>Eukaryota</taxon>
        <taxon>Fungi</taxon>
        <taxon>Dikarya</taxon>
        <taxon>Ascomycota</taxon>
        <taxon>Pezizomycotina</taxon>
        <taxon>Leotiomycetes</taxon>
        <taxon>Leotiomycetes incertae sedis</taxon>
        <taxon>Myxotrichaceae</taxon>
        <taxon>Oidiodendron</taxon>
    </lineage>
</organism>
<dbReference type="HOGENOM" id="CLU_1525634_0_0_1"/>
<reference evidence="3" key="2">
    <citation type="submission" date="2015-01" db="EMBL/GenBank/DDBJ databases">
        <title>Evolutionary Origins and Diversification of the Mycorrhizal Mutualists.</title>
        <authorList>
            <consortium name="DOE Joint Genome Institute"/>
            <consortium name="Mycorrhizal Genomics Consortium"/>
            <person name="Kohler A."/>
            <person name="Kuo A."/>
            <person name="Nagy L.G."/>
            <person name="Floudas D."/>
            <person name="Copeland A."/>
            <person name="Barry K.W."/>
            <person name="Cichocki N."/>
            <person name="Veneault-Fourrey C."/>
            <person name="LaButti K."/>
            <person name="Lindquist E.A."/>
            <person name="Lipzen A."/>
            <person name="Lundell T."/>
            <person name="Morin E."/>
            <person name="Murat C."/>
            <person name="Riley R."/>
            <person name="Ohm R."/>
            <person name="Sun H."/>
            <person name="Tunlid A."/>
            <person name="Henrissat B."/>
            <person name="Grigoriev I.V."/>
            <person name="Hibbett D.S."/>
            <person name="Martin F."/>
        </authorList>
    </citation>
    <scope>NUCLEOTIDE SEQUENCE [LARGE SCALE GENOMIC DNA]</scope>
    <source>
        <strain evidence="3">Zn</strain>
    </source>
</reference>
<dbReference type="Proteomes" id="UP000054321">
    <property type="component" value="Unassembled WGS sequence"/>
</dbReference>
<protein>
    <submittedName>
        <fullName evidence="2">Uncharacterized protein</fullName>
    </submittedName>
</protein>